<dbReference type="PRINTS" id="PR00700">
    <property type="entry name" value="PRTYPHPHTASE"/>
</dbReference>
<dbReference type="PROSITE" id="PS50055">
    <property type="entry name" value="TYR_PHOSPHATASE_PTP"/>
    <property type="match status" value="1"/>
</dbReference>
<dbReference type="SUPFAM" id="SSF52799">
    <property type="entry name" value="(Phosphotyrosine protein) phosphatases II"/>
    <property type="match status" value="1"/>
</dbReference>
<dbReference type="InterPro" id="IPR016130">
    <property type="entry name" value="Tyr_Pase_AS"/>
</dbReference>
<dbReference type="InterPro" id="IPR003595">
    <property type="entry name" value="Tyr_Pase_cat"/>
</dbReference>
<dbReference type="SMART" id="SM00404">
    <property type="entry name" value="PTPc_motif"/>
    <property type="match status" value="1"/>
</dbReference>
<dbReference type="AlphaFoldDB" id="A0A5S6R6F2"/>
<proteinExistence type="predicted"/>
<evidence type="ECO:0000313" key="4">
    <source>
        <dbReference type="WBParaSite" id="TMUE_3000014947.1"/>
    </source>
</evidence>
<protein>
    <submittedName>
        <fullName evidence="4">Protein-tyrosine phosphatase</fullName>
    </submittedName>
</protein>
<dbReference type="Pfam" id="PF00102">
    <property type="entry name" value="Y_phosphatase"/>
    <property type="match status" value="1"/>
</dbReference>
<reference evidence="3" key="1">
    <citation type="submission" date="2013-11" db="EMBL/GenBank/DDBJ databases">
        <authorList>
            <person name="Aslett M."/>
        </authorList>
    </citation>
    <scope>NUCLEOTIDE SEQUENCE [LARGE SCALE GENOMIC DNA]</scope>
    <source>
        <strain evidence="3">Edinburgh</strain>
    </source>
</reference>
<dbReference type="InterPro" id="IPR000242">
    <property type="entry name" value="PTP_cat"/>
</dbReference>
<dbReference type="SMART" id="SM00194">
    <property type="entry name" value="PTPc"/>
    <property type="match status" value="1"/>
</dbReference>
<dbReference type="PROSITE" id="PS00383">
    <property type="entry name" value="TYR_PHOSPHATASE_1"/>
    <property type="match status" value="1"/>
</dbReference>
<dbReference type="InterPro" id="IPR029021">
    <property type="entry name" value="Prot-tyrosine_phosphatase-like"/>
</dbReference>
<keyword evidence="3" id="KW-1185">Reference proteome</keyword>
<organism evidence="3 4">
    <name type="scientific">Trichuris muris</name>
    <name type="common">Mouse whipworm</name>
    <dbReference type="NCBI Taxonomy" id="70415"/>
    <lineage>
        <taxon>Eukaryota</taxon>
        <taxon>Metazoa</taxon>
        <taxon>Ecdysozoa</taxon>
        <taxon>Nematoda</taxon>
        <taxon>Enoplea</taxon>
        <taxon>Dorylaimia</taxon>
        <taxon>Trichinellida</taxon>
        <taxon>Trichuridae</taxon>
        <taxon>Trichuris</taxon>
    </lineage>
</organism>
<feature type="domain" description="Tyrosine-protein phosphatase" evidence="1">
    <location>
        <begin position="50"/>
        <end position="319"/>
    </location>
</feature>
<dbReference type="PANTHER" id="PTHR46163">
    <property type="entry name" value="TYROSINE-PROTEIN PHOSPHATASE-RELATED"/>
    <property type="match status" value="1"/>
</dbReference>
<dbReference type="STRING" id="70415.A0A5S6R6F2"/>
<dbReference type="Gene3D" id="3.90.190.10">
    <property type="entry name" value="Protein tyrosine phosphatase superfamily"/>
    <property type="match status" value="1"/>
</dbReference>
<dbReference type="GO" id="GO:0004725">
    <property type="term" value="F:protein tyrosine phosphatase activity"/>
    <property type="evidence" value="ECO:0007669"/>
    <property type="project" value="InterPro"/>
</dbReference>
<reference evidence="4" key="3">
    <citation type="submission" date="2019-12" db="UniProtKB">
        <authorList>
            <consortium name="WormBaseParasite"/>
        </authorList>
    </citation>
    <scope>IDENTIFICATION</scope>
</reference>
<dbReference type="PROSITE" id="PS50056">
    <property type="entry name" value="TYR_PHOSPHATASE_2"/>
    <property type="match status" value="1"/>
</dbReference>
<evidence type="ECO:0000313" key="3">
    <source>
        <dbReference type="Proteomes" id="UP000046395"/>
    </source>
</evidence>
<dbReference type="InterPro" id="IPR000387">
    <property type="entry name" value="Tyr_Pase_dom"/>
</dbReference>
<dbReference type="WBParaSite" id="TMUE_3000014947.1">
    <property type="protein sequence ID" value="TMUE_3000014947.1"/>
    <property type="gene ID" value="WBGene00290279"/>
</dbReference>
<name>A0A5S6R6F2_TRIMR</name>
<evidence type="ECO:0000259" key="2">
    <source>
        <dbReference type="PROSITE" id="PS50056"/>
    </source>
</evidence>
<dbReference type="Proteomes" id="UP000046395">
    <property type="component" value="Unassembled WGS sequence"/>
</dbReference>
<dbReference type="InterPro" id="IPR052782">
    <property type="entry name" value="Oocyte-zygote_transition_reg"/>
</dbReference>
<sequence length="337" mass="38009">MLGWPSLIDPDIRAPSVENYQDDRSVHQPQHGLPIANWINKICLIGVKNLFRQFVWLSTAKAADGEGSTCAFIKNPSLNRYTNIPLYDCTRVILKDGLGTDYIHASYVDGYKQKSAYILTQGPTKNTIADLWRMVWQEKVVNIVILTGFFEKHRPKCTLYFPTSNKKILNLGIFLISLVDMEIQNDNLLVLVKITCSLTNEEHHTLIAMYTKWPDALIPANTKDLISFVYMIKDARASMVKRILPNWVGHPKGPPMVVHCSAGIGRSATFAILDICLDMLLHVQRVNVAEVTRKVRAQRAGAVQTPWQYLFLHYAVLVHAKDLGYTTAKEKAPLHAG</sequence>
<reference evidence="3" key="2">
    <citation type="submission" date="2014-03" db="EMBL/GenBank/DDBJ databases">
        <title>The whipworm genome and dual-species transcriptomics of an intimate host-pathogen interaction.</title>
        <authorList>
            <person name="Foth B.J."/>
            <person name="Tsai I.J."/>
            <person name="Reid A.J."/>
            <person name="Bancroft A.J."/>
            <person name="Nichol S."/>
            <person name="Tracey A."/>
            <person name="Holroyd N."/>
            <person name="Cotton J.A."/>
            <person name="Stanley E.J."/>
            <person name="Zarowiecki M."/>
            <person name="Liu J.Z."/>
            <person name="Huckvale T."/>
            <person name="Cooper P.J."/>
            <person name="Grencis R.K."/>
            <person name="Berriman M."/>
        </authorList>
    </citation>
    <scope>NUCLEOTIDE SEQUENCE [LARGE SCALE GENOMIC DNA]</scope>
    <source>
        <strain evidence="3">Edinburgh</strain>
    </source>
</reference>
<feature type="domain" description="Tyrosine specific protein phosphatases" evidence="2">
    <location>
        <begin position="226"/>
        <end position="310"/>
    </location>
</feature>
<accession>A0A5S6R6F2</accession>
<evidence type="ECO:0000259" key="1">
    <source>
        <dbReference type="PROSITE" id="PS50055"/>
    </source>
</evidence>
<dbReference type="PANTHER" id="PTHR46163:SF5">
    <property type="entry name" value="TYROSINE-PROTEIN PHOSPHATASE"/>
    <property type="match status" value="1"/>
</dbReference>
<dbReference type="WBParaSite" id="TMUE_3000014947.2">
    <property type="protein sequence ID" value="TMUE_3000014947.2"/>
    <property type="gene ID" value="WBGene00290279"/>
</dbReference>